<dbReference type="Proteomes" id="UP000317839">
    <property type="component" value="Unassembled WGS sequence"/>
</dbReference>
<gene>
    <name evidence="1" type="ORF">FLL45_11290</name>
</gene>
<keyword evidence="2" id="KW-1185">Reference proteome</keyword>
<evidence type="ECO:0000313" key="1">
    <source>
        <dbReference type="EMBL" id="TQV75493.1"/>
    </source>
</evidence>
<proteinExistence type="predicted"/>
<organism evidence="1 2">
    <name type="scientific">Aliikangiella marina</name>
    <dbReference type="NCBI Taxonomy" id="1712262"/>
    <lineage>
        <taxon>Bacteria</taxon>
        <taxon>Pseudomonadati</taxon>
        <taxon>Pseudomonadota</taxon>
        <taxon>Gammaproteobacteria</taxon>
        <taxon>Oceanospirillales</taxon>
        <taxon>Pleioneaceae</taxon>
        <taxon>Aliikangiella</taxon>
    </lineage>
</organism>
<evidence type="ECO:0000313" key="2">
    <source>
        <dbReference type="Proteomes" id="UP000317839"/>
    </source>
</evidence>
<dbReference type="RefSeq" id="WP_142942107.1">
    <property type="nucleotide sequence ID" value="NZ_VIKR01000002.1"/>
</dbReference>
<name>A0A545TE45_9GAMM</name>
<dbReference type="AlphaFoldDB" id="A0A545TE45"/>
<comment type="caution">
    <text evidence="1">The sequence shown here is derived from an EMBL/GenBank/DDBJ whole genome shotgun (WGS) entry which is preliminary data.</text>
</comment>
<protein>
    <submittedName>
        <fullName evidence="1">Uncharacterized protein</fullName>
    </submittedName>
</protein>
<accession>A0A545TE45</accession>
<reference evidence="1 2" key="1">
    <citation type="submission" date="2019-06" db="EMBL/GenBank/DDBJ databases">
        <title>Draft genome of Aliikangiella marina GYP-15.</title>
        <authorList>
            <person name="Wang G."/>
        </authorList>
    </citation>
    <scope>NUCLEOTIDE SEQUENCE [LARGE SCALE GENOMIC DNA]</scope>
    <source>
        <strain evidence="1 2">GYP-15</strain>
    </source>
</reference>
<sequence length="134" mass="15309">MNYSEKQFNALLAQIFVRTDQMLLESDNVIPYGLTLNQDNQVEILVAANVSEKLSDCLAYIQDELREKLQSEDFVATAVVFADYDNMEIIAMLENNQNYCLKVLIPVINEQHLRIDVNQIKTEAGAVYIFPFVS</sequence>
<dbReference type="EMBL" id="VIKR01000002">
    <property type="protein sequence ID" value="TQV75493.1"/>
    <property type="molecule type" value="Genomic_DNA"/>
</dbReference>